<keyword evidence="14" id="KW-1185">Reference proteome</keyword>
<dbReference type="GO" id="GO:0004222">
    <property type="term" value="F:metalloendopeptidase activity"/>
    <property type="evidence" value="ECO:0007669"/>
    <property type="project" value="InterPro"/>
</dbReference>
<evidence type="ECO:0000313" key="13">
    <source>
        <dbReference type="EMBL" id="GCE11716.1"/>
    </source>
</evidence>
<evidence type="ECO:0000256" key="3">
    <source>
        <dbReference type="ARBA" id="ARBA00007931"/>
    </source>
</evidence>
<evidence type="ECO:0000256" key="7">
    <source>
        <dbReference type="ARBA" id="ARBA00022833"/>
    </source>
</evidence>
<dbReference type="PANTHER" id="PTHR42837:SF2">
    <property type="entry name" value="MEMBRANE METALLOPROTEASE ARASP2, CHLOROPLASTIC-RELATED"/>
    <property type="match status" value="1"/>
</dbReference>
<evidence type="ECO:0000256" key="11">
    <source>
        <dbReference type="SAM" id="Phobius"/>
    </source>
</evidence>
<evidence type="ECO:0000256" key="9">
    <source>
        <dbReference type="ARBA" id="ARBA00023049"/>
    </source>
</evidence>
<dbReference type="SUPFAM" id="SSF50156">
    <property type="entry name" value="PDZ domain-like"/>
    <property type="match status" value="1"/>
</dbReference>
<comment type="subcellular location">
    <subcellularLocation>
        <location evidence="2">Membrane</location>
        <topology evidence="2">Multi-pass membrane protein</topology>
    </subcellularLocation>
</comment>
<feature type="domain" description="PDZ" evidence="12">
    <location>
        <begin position="168"/>
        <end position="198"/>
    </location>
</feature>
<gene>
    <name evidence="13" type="ORF">KTT_15750</name>
</gene>
<dbReference type="InterPro" id="IPR036034">
    <property type="entry name" value="PDZ_sf"/>
</dbReference>
<proteinExistence type="inferred from homology"/>
<protein>
    <submittedName>
        <fullName evidence="13">RIP metalloprotease RseP</fullName>
    </submittedName>
</protein>
<evidence type="ECO:0000256" key="1">
    <source>
        <dbReference type="ARBA" id="ARBA00001947"/>
    </source>
</evidence>
<sequence>MMNWSYLAVIPVFGLLVIVHELGHFLAAKWAGIRVEEFGLGFPPNVVSIRKRDNGSWEVMWFGRSREIDTSSTQNPFTGTAGGVTQGKTRGNTIYSLNLLPIGGFVRMPGESGDVTDENGNYDEDSFAAKSAGKRIVVLCAGVVMNMLLAIVLFTIAYSLGEPTRPAIIETVSAGSPAQIAGVRSGDTILKVNGKPVSMFDDMRAIVTKAISDDKGKSASVPVTLDVRHRDGTTQTLLVNARTHATAQQGAMGVSGAIVMVKAPLWQAPLKGLSYTYETTRLILSALGQMITRTIPVQLSGPVGIAQVTGSVAEAVPNYGWFPILSLTGLLSVNLAIFNILPFPALDGGRVVLVLVELLRGGKRLKPEREGLINFIGFAVLLLLLVVVTISDVAHWGS</sequence>
<dbReference type="RefSeq" id="WP_126579396.1">
    <property type="nucleotide sequence ID" value="NZ_BIFR01000001.1"/>
</dbReference>
<dbReference type="AlphaFoldDB" id="A0A401ZXY3"/>
<dbReference type="Pfam" id="PF02163">
    <property type="entry name" value="Peptidase_M50"/>
    <property type="match status" value="2"/>
</dbReference>
<dbReference type="Gene3D" id="2.30.42.10">
    <property type="match status" value="1"/>
</dbReference>
<dbReference type="InterPro" id="IPR001478">
    <property type="entry name" value="PDZ"/>
</dbReference>
<dbReference type="Proteomes" id="UP000287352">
    <property type="component" value="Unassembled WGS sequence"/>
</dbReference>
<dbReference type="EMBL" id="BIFR01000001">
    <property type="protein sequence ID" value="GCE11716.1"/>
    <property type="molecule type" value="Genomic_DNA"/>
</dbReference>
<dbReference type="InterPro" id="IPR004387">
    <property type="entry name" value="Pept_M50_Zn"/>
</dbReference>
<dbReference type="InterPro" id="IPR041489">
    <property type="entry name" value="PDZ_6"/>
</dbReference>
<feature type="transmembrane region" description="Helical" evidence="11">
    <location>
        <begin position="136"/>
        <end position="160"/>
    </location>
</feature>
<evidence type="ECO:0000313" key="14">
    <source>
        <dbReference type="Proteomes" id="UP000287352"/>
    </source>
</evidence>
<evidence type="ECO:0000256" key="5">
    <source>
        <dbReference type="ARBA" id="ARBA00022692"/>
    </source>
</evidence>
<dbReference type="InterPro" id="IPR008915">
    <property type="entry name" value="Peptidase_M50"/>
</dbReference>
<dbReference type="OrthoDB" id="9782003at2"/>
<evidence type="ECO:0000256" key="10">
    <source>
        <dbReference type="ARBA" id="ARBA00023136"/>
    </source>
</evidence>
<evidence type="ECO:0000256" key="4">
    <source>
        <dbReference type="ARBA" id="ARBA00022670"/>
    </source>
</evidence>
<evidence type="ECO:0000259" key="12">
    <source>
        <dbReference type="PROSITE" id="PS50106"/>
    </source>
</evidence>
<keyword evidence="7" id="KW-0862">Zinc</keyword>
<comment type="cofactor">
    <cofactor evidence="1">
        <name>Zn(2+)</name>
        <dbReference type="ChEBI" id="CHEBI:29105"/>
    </cofactor>
</comment>
<organism evidence="13 14">
    <name type="scientific">Tengunoibacter tsumagoiensis</name>
    <dbReference type="NCBI Taxonomy" id="2014871"/>
    <lineage>
        <taxon>Bacteria</taxon>
        <taxon>Bacillati</taxon>
        <taxon>Chloroflexota</taxon>
        <taxon>Ktedonobacteria</taxon>
        <taxon>Ktedonobacterales</taxon>
        <taxon>Dictyobacteraceae</taxon>
        <taxon>Tengunoibacter</taxon>
    </lineage>
</organism>
<dbReference type="SMART" id="SM00228">
    <property type="entry name" value="PDZ"/>
    <property type="match status" value="1"/>
</dbReference>
<dbReference type="PANTHER" id="PTHR42837">
    <property type="entry name" value="REGULATOR OF SIGMA-E PROTEASE RSEP"/>
    <property type="match status" value="1"/>
</dbReference>
<keyword evidence="8 11" id="KW-1133">Transmembrane helix</keyword>
<name>A0A401ZXY3_9CHLR</name>
<keyword evidence="9 13" id="KW-0482">Metalloprotease</keyword>
<comment type="similarity">
    <text evidence="3">Belongs to the peptidase M50B family.</text>
</comment>
<keyword evidence="4 13" id="KW-0645">Protease</keyword>
<dbReference type="CDD" id="cd06163">
    <property type="entry name" value="S2P-M50_PDZ_RseP-like"/>
    <property type="match status" value="1"/>
</dbReference>
<dbReference type="GO" id="GO:0016020">
    <property type="term" value="C:membrane"/>
    <property type="evidence" value="ECO:0007669"/>
    <property type="project" value="UniProtKB-SubCell"/>
</dbReference>
<evidence type="ECO:0000256" key="2">
    <source>
        <dbReference type="ARBA" id="ARBA00004141"/>
    </source>
</evidence>
<dbReference type="GO" id="GO:0006508">
    <property type="term" value="P:proteolysis"/>
    <property type="evidence" value="ECO:0007669"/>
    <property type="project" value="UniProtKB-KW"/>
</dbReference>
<evidence type="ECO:0000256" key="6">
    <source>
        <dbReference type="ARBA" id="ARBA00022801"/>
    </source>
</evidence>
<dbReference type="PROSITE" id="PS50106">
    <property type="entry name" value="PDZ"/>
    <property type="match status" value="1"/>
</dbReference>
<keyword evidence="6" id="KW-0378">Hydrolase</keyword>
<dbReference type="Pfam" id="PF17820">
    <property type="entry name" value="PDZ_6"/>
    <property type="match status" value="1"/>
</dbReference>
<feature type="transmembrane region" description="Helical" evidence="11">
    <location>
        <begin position="372"/>
        <end position="391"/>
    </location>
</feature>
<comment type="caution">
    <text evidence="13">The sequence shown here is derived from an EMBL/GenBank/DDBJ whole genome shotgun (WGS) entry which is preliminary data.</text>
</comment>
<evidence type="ECO:0000256" key="8">
    <source>
        <dbReference type="ARBA" id="ARBA00022989"/>
    </source>
</evidence>
<keyword evidence="10 11" id="KW-0472">Membrane</keyword>
<feature type="transmembrane region" description="Helical" evidence="11">
    <location>
        <begin position="6"/>
        <end position="27"/>
    </location>
</feature>
<reference evidence="14" key="1">
    <citation type="submission" date="2018-12" db="EMBL/GenBank/DDBJ databases">
        <title>Tengunoibacter tsumagoiensis gen. nov., sp. nov., Dictyobacter kobayashii sp. nov., D. alpinus sp. nov., and D. joshuensis sp. nov. and description of Dictyobacteraceae fam. nov. within the order Ktedonobacterales isolated from Tengu-no-mugimeshi.</title>
        <authorList>
            <person name="Wang C.M."/>
            <person name="Zheng Y."/>
            <person name="Sakai Y."/>
            <person name="Toyoda A."/>
            <person name="Minakuchi Y."/>
            <person name="Abe K."/>
            <person name="Yokota A."/>
            <person name="Yabe S."/>
        </authorList>
    </citation>
    <scope>NUCLEOTIDE SEQUENCE [LARGE SCALE GENOMIC DNA]</scope>
    <source>
        <strain evidence="14">Uno3</strain>
    </source>
</reference>
<keyword evidence="5 11" id="KW-0812">Transmembrane</keyword>
<accession>A0A401ZXY3</accession>
<feature type="transmembrane region" description="Helical" evidence="11">
    <location>
        <begin position="319"/>
        <end position="341"/>
    </location>
</feature>